<dbReference type="EMBL" id="JBJQOH010000004">
    <property type="protein sequence ID" value="KAL3687851.1"/>
    <property type="molecule type" value="Genomic_DNA"/>
</dbReference>
<organism evidence="2 3">
    <name type="scientific">Riccia sorocarpa</name>
    <dbReference type="NCBI Taxonomy" id="122646"/>
    <lineage>
        <taxon>Eukaryota</taxon>
        <taxon>Viridiplantae</taxon>
        <taxon>Streptophyta</taxon>
        <taxon>Embryophyta</taxon>
        <taxon>Marchantiophyta</taxon>
        <taxon>Marchantiopsida</taxon>
        <taxon>Marchantiidae</taxon>
        <taxon>Marchantiales</taxon>
        <taxon>Ricciaceae</taxon>
        <taxon>Riccia</taxon>
    </lineage>
</organism>
<protein>
    <submittedName>
        <fullName evidence="2">Uncharacterized protein</fullName>
    </submittedName>
</protein>
<proteinExistence type="predicted"/>
<evidence type="ECO:0000256" key="1">
    <source>
        <dbReference type="SAM" id="MobiDB-lite"/>
    </source>
</evidence>
<feature type="region of interest" description="Disordered" evidence="1">
    <location>
        <begin position="183"/>
        <end position="210"/>
    </location>
</feature>
<reference evidence="2 3" key="1">
    <citation type="submission" date="2024-09" db="EMBL/GenBank/DDBJ databases">
        <title>Chromosome-scale assembly of Riccia sorocarpa.</title>
        <authorList>
            <person name="Paukszto L."/>
        </authorList>
    </citation>
    <scope>NUCLEOTIDE SEQUENCE [LARGE SCALE GENOMIC DNA]</scope>
    <source>
        <strain evidence="2">LP-2024</strain>
        <tissue evidence="2">Aerial parts of the thallus</tissue>
    </source>
</reference>
<name>A0ABD3HCS6_9MARC</name>
<dbReference type="AlphaFoldDB" id="A0ABD3HCS6"/>
<feature type="compositionally biased region" description="Basic and acidic residues" evidence="1">
    <location>
        <begin position="188"/>
        <end position="210"/>
    </location>
</feature>
<keyword evidence="3" id="KW-1185">Reference proteome</keyword>
<evidence type="ECO:0000313" key="3">
    <source>
        <dbReference type="Proteomes" id="UP001633002"/>
    </source>
</evidence>
<dbReference type="Proteomes" id="UP001633002">
    <property type="component" value="Unassembled WGS sequence"/>
</dbReference>
<evidence type="ECO:0000313" key="2">
    <source>
        <dbReference type="EMBL" id="KAL3687851.1"/>
    </source>
</evidence>
<comment type="caution">
    <text evidence="2">The sequence shown here is derived from an EMBL/GenBank/DDBJ whole genome shotgun (WGS) entry which is preliminary data.</text>
</comment>
<gene>
    <name evidence="2" type="ORF">R1sor_014160</name>
</gene>
<sequence>MSRRIKYLLQAGYTEVELLHMLGIKWGTDACGFQNVQPSNILGNIEVANLGLVTSAMYDDEGDKSANYVILSTTPGYDFQTPMVAETVSTPYNPRKVHSLADFQRAIWRMYEEVRESTELCEHAYTFVTQAIDQALTTKVRIELQKESTVQFTCPEPFIATLGNDRSLIRKKDFLELFHSRKRRRHDQKGEQAQKVNHLDKDNRFKDVPT</sequence>
<accession>A0ABD3HCS6</accession>